<gene>
    <name evidence="1" type="ORF">L1987_06650</name>
</gene>
<reference evidence="1 2" key="2">
    <citation type="journal article" date="2022" name="Mol. Ecol. Resour.">
        <title>The genomes of chicory, endive, great burdock and yacon provide insights into Asteraceae paleo-polyploidization history and plant inulin production.</title>
        <authorList>
            <person name="Fan W."/>
            <person name="Wang S."/>
            <person name="Wang H."/>
            <person name="Wang A."/>
            <person name="Jiang F."/>
            <person name="Liu H."/>
            <person name="Zhao H."/>
            <person name="Xu D."/>
            <person name="Zhang Y."/>
        </authorList>
    </citation>
    <scope>NUCLEOTIDE SEQUENCE [LARGE SCALE GENOMIC DNA]</scope>
    <source>
        <strain evidence="2">cv. Yunnan</strain>
        <tissue evidence="1">Leaves</tissue>
    </source>
</reference>
<proteinExistence type="predicted"/>
<name>A0ACB9JYT2_9ASTR</name>
<protein>
    <submittedName>
        <fullName evidence="1">Uncharacterized protein</fullName>
    </submittedName>
</protein>
<dbReference type="Proteomes" id="UP001056120">
    <property type="component" value="Linkage Group LG02"/>
</dbReference>
<dbReference type="EMBL" id="CM042019">
    <property type="protein sequence ID" value="KAI3825174.1"/>
    <property type="molecule type" value="Genomic_DNA"/>
</dbReference>
<evidence type="ECO:0000313" key="2">
    <source>
        <dbReference type="Proteomes" id="UP001056120"/>
    </source>
</evidence>
<comment type="caution">
    <text evidence="1">The sequence shown here is derived from an EMBL/GenBank/DDBJ whole genome shotgun (WGS) entry which is preliminary data.</text>
</comment>
<evidence type="ECO:0000313" key="1">
    <source>
        <dbReference type="EMBL" id="KAI3825174.1"/>
    </source>
</evidence>
<keyword evidence="2" id="KW-1185">Reference proteome</keyword>
<accession>A0ACB9JYT2</accession>
<reference evidence="2" key="1">
    <citation type="journal article" date="2022" name="Mol. Ecol. Resour.">
        <title>The genomes of chicory, endive, great burdock and yacon provide insights into Asteraceae palaeo-polyploidization history and plant inulin production.</title>
        <authorList>
            <person name="Fan W."/>
            <person name="Wang S."/>
            <person name="Wang H."/>
            <person name="Wang A."/>
            <person name="Jiang F."/>
            <person name="Liu H."/>
            <person name="Zhao H."/>
            <person name="Xu D."/>
            <person name="Zhang Y."/>
        </authorList>
    </citation>
    <scope>NUCLEOTIDE SEQUENCE [LARGE SCALE GENOMIC DNA]</scope>
    <source>
        <strain evidence="2">cv. Yunnan</strain>
    </source>
</reference>
<organism evidence="1 2">
    <name type="scientific">Smallanthus sonchifolius</name>
    <dbReference type="NCBI Taxonomy" id="185202"/>
    <lineage>
        <taxon>Eukaryota</taxon>
        <taxon>Viridiplantae</taxon>
        <taxon>Streptophyta</taxon>
        <taxon>Embryophyta</taxon>
        <taxon>Tracheophyta</taxon>
        <taxon>Spermatophyta</taxon>
        <taxon>Magnoliopsida</taxon>
        <taxon>eudicotyledons</taxon>
        <taxon>Gunneridae</taxon>
        <taxon>Pentapetalae</taxon>
        <taxon>asterids</taxon>
        <taxon>campanulids</taxon>
        <taxon>Asterales</taxon>
        <taxon>Asteraceae</taxon>
        <taxon>Asteroideae</taxon>
        <taxon>Heliantheae alliance</taxon>
        <taxon>Millerieae</taxon>
        <taxon>Smallanthus</taxon>
    </lineage>
</organism>
<sequence length="172" mass="19404">MYIQDMLKKFQMTDSNAVSTPFTAQTPISVDAEGKPIDRHHYRSMIGSLLYLTTSRPDIMFVVCYCTRYQTNPRESHEIDVKRIFRYLKGSPKLGLWYPKASSFDLVTYSDSHHGGCQLDIKSVSRGCQYLGQCLMCHGSAINKLLSPSLLQKLSISLLLVAALKSSGFRIK</sequence>